<dbReference type="EMBL" id="CANTFL010000155">
    <property type="protein sequence ID" value="CAI5716251.1"/>
    <property type="molecule type" value="Genomic_DNA"/>
</dbReference>
<dbReference type="SUPFAM" id="SSF51556">
    <property type="entry name" value="Metallo-dependent hydrolases"/>
    <property type="match status" value="1"/>
</dbReference>
<name>A0AAV0T8L2_HYABA</name>
<evidence type="ECO:0000313" key="1">
    <source>
        <dbReference type="EMBL" id="CAI5716251.1"/>
    </source>
</evidence>
<keyword evidence="2" id="KW-1185">Reference proteome</keyword>
<reference evidence="1" key="1">
    <citation type="submission" date="2022-12" db="EMBL/GenBank/DDBJ databases">
        <authorList>
            <person name="Webb A."/>
        </authorList>
    </citation>
    <scope>NUCLEOTIDE SEQUENCE</scope>
    <source>
        <strain evidence="1">Hp1</strain>
    </source>
</reference>
<protein>
    <submittedName>
        <fullName evidence="1">Uncharacterized protein</fullName>
    </submittedName>
</protein>
<dbReference type="AlphaFoldDB" id="A0AAV0T8L2"/>
<accession>A0AAV0T8L2</accession>
<dbReference type="Proteomes" id="UP001162031">
    <property type="component" value="Unassembled WGS sequence"/>
</dbReference>
<comment type="caution">
    <text evidence="1">The sequence shown here is derived from an EMBL/GenBank/DDBJ whole genome shotgun (WGS) entry which is preliminary data.</text>
</comment>
<gene>
    <name evidence="1" type="ORF">HBR001_LOCUS1591</name>
</gene>
<dbReference type="InterPro" id="IPR032466">
    <property type="entry name" value="Metal_Hydrolase"/>
</dbReference>
<proteinExistence type="predicted"/>
<sequence length="222" mass="25539">MTNIPFEREEAQYGLVNPTTTTPPPAWSRKYFRSALRVDQVLLGDWASISSTLDVFKLPYTLAGARLLLEKWIDMMKPEYFMAGVPISFESSDEILLQVPLPLAEEKELPIALKFDSVLSNNACYECLATLRSLVKQHEVTVEADKFRILHLYGCWWYCNNPSIIEELTRMRIETLSTALTSQRLDTQKLFATGWKMSKSGIQRDVQRLFGQSHEEFMTKSM</sequence>
<evidence type="ECO:0000313" key="2">
    <source>
        <dbReference type="Proteomes" id="UP001162031"/>
    </source>
</evidence>
<organism evidence="1 2">
    <name type="scientific">Hyaloperonospora brassicae</name>
    <name type="common">Brassica downy mildew</name>
    <name type="synonym">Peronospora brassicae</name>
    <dbReference type="NCBI Taxonomy" id="162125"/>
    <lineage>
        <taxon>Eukaryota</taxon>
        <taxon>Sar</taxon>
        <taxon>Stramenopiles</taxon>
        <taxon>Oomycota</taxon>
        <taxon>Peronosporomycetes</taxon>
        <taxon>Peronosporales</taxon>
        <taxon>Peronosporaceae</taxon>
        <taxon>Hyaloperonospora</taxon>
    </lineage>
</organism>